<dbReference type="EMBL" id="BGZK01000618">
    <property type="protein sequence ID" value="GBP53233.1"/>
    <property type="molecule type" value="Genomic_DNA"/>
</dbReference>
<keyword evidence="1" id="KW-1015">Disulfide bond</keyword>
<dbReference type="OrthoDB" id="10011303at2759"/>
<evidence type="ECO:0000256" key="2">
    <source>
        <dbReference type="ARBA" id="ARBA00023292"/>
    </source>
</evidence>
<dbReference type="Pfam" id="PF00055">
    <property type="entry name" value="Laminin_N"/>
    <property type="match status" value="1"/>
</dbReference>
<dbReference type="AlphaFoldDB" id="A0A4C1WQG4"/>
<organism evidence="4 5">
    <name type="scientific">Eumeta variegata</name>
    <name type="common">Bagworm moth</name>
    <name type="synonym">Eumeta japonica</name>
    <dbReference type="NCBI Taxonomy" id="151549"/>
    <lineage>
        <taxon>Eukaryota</taxon>
        <taxon>Metazoa</taxon>
        <taxon>Ecdysozoa</taxon>
        <taxon>Arthropoda</taxon>
        <taxon>Hexapoda</taxon>
        <taxon>Insecta</taxon>
        <taxon>Pterygota</taxon>
        <taxon>Neoptera</taxon>
        <taxon>Endopterygota</taxon>
        <taxon>Lepidoptera</taxon>
        <taxon>Glossata</taxon>
        <taxon>Ditrysia</taxon>
        <taxon>Tineoidea</taxon>
        <taxon>Psychidae</taxon>
        <taxon>Oiketicinae</taxon>
        <taxon>Eumeta</taxon>
    </lineage>
</organism>
<feature type="domain" description="Laminin N-terminal" evidence="3">
    <location>
        <begin position="28"/>
        <end position="191"/>
    </location>
</feature>
<reference evidence="4 5" key="1">
    <citation type="journal article" date="2019" name="Commun. Biol.">
        <title>The bagworm genome reveals a unique fibroin gene that provides high tensile strength.</title>
        <authorList>
            <person name="Kono N."/>
            <person name="Nakamura H."/>
            <person name="Ohtoshi R."/>
            <person name="Tomita M."/>
            <person name="Numata K."/>
            <person name="Arakawa K."/>
        </authorList>
    </citation>
    <scope>NUCLEOTIDE SEQUENCE [LARGE SCALE GENOMIC DNA]</scope>
</reference>
<name>A0A4C1WQG4_EUMVA</name>
<dbReference type="PROSITE" id="PS51117">
    <property type="entry name" value="LAMININ_NTER"/>
    <property type="match status" value="1"/>
</dbReference>
<dbReference type="STRING" id="151549.A0A4C1WQG4"/>
<keyword evidence="2" id="KW-0424">Laminin EGF-like domain</keyword>
<evidence type="ECO:0000313" key="5">
    <source>
        <dbReference type="Proteomes" id="UP000299102"/>
    </source>
</evidence>
<dbReference type="Proteomes" id="UP000299102">
    <property type="component" value="Unassembled WGS sequence"/>
</dbReference>
<sequence length="191" mass="21389">MYYEIRKELVWCLFFLREIAFRTSGRALAGGLQPAPASAEAAAAARANATCGELGHEDYCRELPAKRGTICDVCDAEAAARRHPLEHALDGDASTWWQSPTLARGERYQHVSLLFKFPDGRSMKVNVIETELIVIERGKSTAECDTYIEGESVEQVKEFVYSSSLFTNDGKYDRDSECGKESEWGLARCYE</sequence>
<keyword evidence="5" id="KW-1185">Reference proteome</keyword>
<dbReference type="InterPro" id="IPR008211">
    <property type="entry name" value="Laminin_N"/>
</dbReference>
<accession>A0A4C1WQG4</accession>
<protein>
    <submittedName>
        <fullName evidence="4">Laminin subunit alpha-1</fullName>
    </submittedName>
</protein>
<dbReference type="SMART" id="SM00136">
    <property type="entry name" value="LamNT"/>
    <property type="match status" value="1"/>
</dbReference>
<evidence type="ECO:0000313" key="4">
    <source>
        <dbReference type="EMBL" id="GBP53233.1"/>
    </source>
</evidence>
<dbReference type="Gene3D" id="2.60.120.260">
    <property type="entry name" value="Galactose-binding domain-like"/>
    <property type="match status" value="1"/>
</dbReference>
<proteinExistence type="predicted"/>
<evidence type="ECO:0000256" key="1">
    <source>
        <dbReference type="ARBA" id="ARBA00023157"/>
    </source>
</evidence>
<gene>
    <name evidence="4" type="primary">LAMA1</name>
    <name evidence="4" type="ORF">EVAR_9010_1</name>
</gene>
<comment type="caution">
    <text evidence="4">The sequence shown here is derived from an EMBL/GenBank/DDBJ whole genome shotgun (WGS) entry which is preliminary data.</text>
</comment>
<evidence type="ECO:0000259" key="3">
    <source>
        <dbReference type="PROSITE" id="PS51117"/>
    </source>
</evidence>